<dbReference type="InterPro" id="IPR019658">
    <property type="entry name" value="DUF2515"/>
</dbReference>
<accession>A0A6C0Y6C8</accession>
<dbReference type="AlphaFoldDB" id="A0A6C0Y6C8"/>
<dbReference type="Proteomes" id="UP000503440">
    <property type="component" value="Chromosome"/>
</dbReference>
<evidence type="ECO:0000313" key="1">
    <source>
        <dbReference type="EMBL" id="MDV4314637.1"/>
    </source>
</evidence>
<reference evidence="1" key="2">
    <citation type="submission" date="2023-10" db="EMBL/GenBank/DDBJ databases">
        <authorList>
            <person name="Sykes E.M.E."/>
            <person name="Khan I.U.H."/>
            <person name="Kumar A."/>
        </authorList>
    </citation>
    <scope>NUCLEOTIDE SEQUENCE</scope>
    <source>
        <strain evidence="1">IK5</strain>
    </source>
</reference>
<reference evidence="2 3" key="1">
    <citation type="submission" date="2019-09" db="EMBL/GenBank/DDBJ databases">
        <title>Non-baumannii Acinetobacter spp. carrying blaNDM-1 isolated in China.</title>
        <authorList>
            <person name="Cui C."/>
            <person name="Chen C."/>
            <person name="Sun J."/>
            <person name="Liu Y."/>
        </authorList>
    </citation>
    <scope>NUCLEOTIDE SEQUENCE [LARGE SCALE GENOMIC DNA]</scope>
    <source>
        <strain evidence="2 3">B18</strain>
    </source>
</reference>
<dbReference type="RefSeq" id="WP_163146179.1">
    <property type="nucleotide sequence ID" value="NZ_CP044455.1"/>
</dbReference>
<evidence type="ECO:0000313" key="3">
    <source>
        <dbReference type="Proteomes" id="UP000503440"/>
    </source>
</evidence>
<protein>
    <submittedName>
        <fullName evidence="2">Uncharacterized protein</fullName>
    </submittedName>
</protein>
<organism evidence="2 3">
    <name type="scientific">Acinetobacter indicus</name>
    <dbReference type="NCBI Taxonomy" id="756892"/>
    <lineage>
        <taxon>Bacteria</taxon>
        <taxon>Pseudomonadati</taxon>
        <taxon>Pseudomonadota</taxon>
        <taxon>Gammaproteobacteria</taxon>
        <taxon>Moraxellales</taxon>
        <taxon>Moraxellaceae</taxon>
        <taxon>Acinetobacter</taxon>
    </lineage>
</organism>
<dbReference type="EMBL" id="JAWJYY010000001">
    <property type="protein sequence ID" value="MDV4314637.1"/>
    <property type="molecule type" value="Genomic_DNA"/>
</dbReference>
<dbReference type="Proteomes" id="UP001284654">
    <property type="component" value="Unassembled WGS sequence"/>
</dbReference>
<name>A0A6C0Y6C8_9GAMM</name>
<dbReference type="EMBL" id="CP044455">
    <property type="protein sequence ID" value="QIC71285.1"/>
    <property type="molecule type" value="Genomic_DNA"/>
</dbReference>
<sequence>MGGDLDWKSNTNTTENSCKIAQCDCLTFWEVYQQVAMQRLSNLKDAKQNLYRLEEGYEARARRIAAVYAKIFLEKEINGNVNLKGRYYWMGLGAFASKTVANVFDHWGSQTGYSAPIIVNTIKEPIDLFALGNLWLFMDIAPWHYAWSASSKTFDSCRTQRNISKFTHIKKEVMNLPWSSCLPEIKYLGSTEQIKDAFALLPQIEKIFLGERTEKGKYNAAKKYLFDHLMFIAVQEQFNILQTVVWNKASAQWGAEKQRSWYMGWAMPDATLVLSSDYDVDEVKEGWFSSSDKAKRASELPEEVYISPFSDTKAENYDSRMIWIKKAAEKYHRLMLDDKGRAFLHQELKTITGWSQSKANFLFGIHPSSNEGKK</sequence>
<proteinExistence type="predicted"/>
<evidence type="ECO:0000313" key="2">
    <source>
        <dbReference type="EMBL" id="QIC71285.1"/>
    </source>
</evidence>
<gene>
    <name evidence="2" type="ORF">FSC09_13200</name>
    <name evidence="1" type="ORF">MSG88_02325</name>
</gene>
<dbReference type="Pfam" id="PF10720">
    <property type="entry name" value="DUF2515"/>
    <property type="match status" value="2"/>
</dbReference>